<gene>
    <name evidence="5" type="ORF">N7476_000127</name>
</gene>
<feature type="transmembrane region" description="Helical" evidence="3">
    <location>
        <begin position="305"/>
        <end position="326"/>
    </location>
</feature>
<organism evidence="5 6">
    <name type="scientific">Penicillium atrosanguineum</name>
    <dbReference type="NCBI Taxonomy" id="1132637"/>
    <lineage>
        <taxon>Eukaryota</taxon>
        <taxon>Fungi</taxon>
        <taxon>Dikarya</taxon>
        <taxon>Ascomycota</taxon>
        <taxon>Pezizomycotina</taxon>
        <taxon>Eurotiomycetes</taxon>
        <taxon>Eurotiomycetidae</taxon>
        <taxon>Eurotiales</taxon>
        <taxon>Aspergillaceae</taxon>
        <taxon>Penicillium</taxon>
    </lineage>
</organism>
<evidence type="ECO:0000313" key="5">
    <source>
        <dbReference type="EMBL" id="KAJ5330344.1"/>
    </source>
</evidence>
<keyword evidence="3" id="KW-0472">Membrane</keyword>
<dbReference type="AlphaFoldDB" id="A0A9W9QAX1"/>
<feature type="transmembrane region" description="Helical" evidence="3">
    <location>
        <begin position="375"/>
        <end position="393"/>
    </location>
</feature>
<keyword evidence="3" id="KW-0812">Transmembrane</keyword>
<dbReference type="InterPro" id="IPR036259">
    <property type="entry name" value="MFS_trans_sf"/>
</dbReference>
<feature type="transmembrane region" description="Helical" evidence="3">
    <location>
        <begin position="173"/>
        <end position="193"/>
    </location>
</feature>
<evidence type="ECO:0000259" key="4">
    <source>
        <dbReference type="PROSITE" id="PS50850"/>
    </source>
</evidence>
<feature type="transmembrane region" description="Helical" evidence="3">
    <location>
        <begin position="278"/>
        <end position="299"/>
    </location>
</feature>
<feature type="transmembrane region" description="Helical" evidence="3">
    <location>
        <begin position="338"/>
        <end position="355"/>
    </location>
</feature>
<dbReference type="Pfam" id="PF07690">
    <property type="entry name" value="MFS_1"/>
    <property type="match status" value="1"/>
</dbReference>
<dbReference type="GO" id="GO:0022857">
    <property type="term" value="F:transmembrane transporter activity"/>
    <property type="evidence" value="ECO:0007669"/>
    <property type="project" value="InterPro"/>
</dbReference>
<feature type="transmembrane region" description="Helical" evidence="3">
    <location>
        <begin position="55"/>
        <end position="77"/>
    </location>
</feature>
<dbReference type="Gene3D" id="1.20.1250.20">
    <property type="entry name" value="MFS general substrate transporter like domains"/>
    <property type="match status" value="2"/>
</dbReference>
<keyword evidence="6" id="KW-1185">Reference proteome</keyword>
<dbReference type="PROSITE" id="PS50850">
    <property type="entry name" value="MFS"/>
    <property type="match status" value="1"/>
</dbReference>
<feature type="transmembrane region" description="Helical" evidence="3">
    <location>
        <begin position="84"/>
        <end position="103"/>
    </location>
</feature>
<feature type="transmembrane region" description="Helical" evidence="3">
    <location>
        <begin position="218"/>
        <end position="239"/>
    </location>
</feature>
<name>A0A9W9QAX1_9EURO</name>
<reference evidence="5" key="2">
    <citation type="journal article" date="2023" name="IMA Fungus">
        <title>Comparative genomic study of the Penicillium genus elucidates a diverse pangenome and 15 lateral gene transfer events.</title>
        <authorList>
            <person name="Petersen C."/>
            <person name="Sorensen T."/>
            <person name="Nielsen M.R."/>
            <person name="Sondergaard T.E."/>
            <person name="Sorensen J.L."/>
            <person name="Fitzpatrick D.A."/>
            <person name="Frisvad J.C."/>
            <person name="Nielsen K.L."/>
        </authorList>
    </citation>
    <scope>NUCLEOTIDE SEQUENCE</scope>
    <source>
        <strain evidence="5">IBT 21472</strain>
    </source>
</reference>
<feature type="non-terminal residue" evidence="5">
    <location>
        <position position="1"/>
    </location>
</feature>
<feature type="transmembrane region" description="Helical" evidence="3">
    <location>
        <begin position="12"/>
        <end position="43"/>
    </location>
</feature>
<keyword evidence="3" id="KW-1133">Transmembrane helix</keyword>
<feature type="domain" description="Major facilitator superfamily (MFS) profile" evidence="4">
    <location>
        <begin position="217"/>
        <end position="435"/>
    </location>
</feature>
<evidence type="ECO:0000256" key="1">
    <source>
        <dbReference type="ARBA" id="ARBA00004141"/>
    </source>
</evidence>
<dbReference type="GO" id="GO:0016020">
    <property type="term" value="C:membrane"/>
    <property type="evidence" value="ECO:0007669"/>
    <property type="project" value="UniProtKB-SubCell"/>
</dbReference>
<dbReference type="PANTHER" id="PTHR11360:SF315">
    <property type="entry name" value="TRANSPORTER MCH2-RELATED"/>
    <property type="match status" value="1"/>
</dbReference>
<comment type="similarity">
    <text evidence="2">Belongs to the major facilitator superfamily. Monocarboxylate porter (TC 2.A.1.13) family.</text>
</comment>
<feature type="transmembrane region" description="Helical" evidence="3">
    <location>
        <begin position="109"/>
        <end position="130"/>
    </location>
</feature>
<dbReference type="EMBL" id="JAPZBO010000001">
    <property type="protein sequence ID" value="KAJ5330344.1"/>
    <property type="molecule type" value="Genomic_DNA"/>
</dbReference>
<sequence length="435" mass="47114">MSSAELPPDGGYGWVIVAAVAANNAHHWGIVSCYGVFLAYFLSHSQFSDGSSLDYAFIGGLSASQALLIAPVAAIINRRLGLKVTMYLGILFETAALLGASWSTQIWQLYLSQGICFGWGLGLQYVSTIAIIPQWFTKKRSLAAGIAAGGSGTGGLIYSLAVNAMLERFGTGWTFRILAIVQLVVNSLCALILRDHNKLTGTKTSSITLRQLSKQYELWLFLGWSFFSVMGFMVIWYSLDDFSRSIGLSAHQGSIVTAVMNLGQIFGRPGVGYFSDVVGRMNMATFATCLSGLLCLLLWTFSQSYAAILCFALLAGTVFGAFWTVVAPLAAEVVGLEYLPSFMTVVWLFCVAPATVGEPIGLELRTTGKYEYRHVQLFTGFMYIGATIFVIFLRQWKLSLVRKKEDGMGEASGNAAPQASTVPANGHIGSCRAWL</sequence>
<dbReference type="InterPro" id="IPR011701">
    <property type="entry name" value="MFS"/>
</dbReference>
<dbReference type="InterPro" id="IPR050327">
    <property type="entry name" value="Proton-linked_MCT"/>
</dbReference>
<evidence type="ECO:0000313" key="6">
    <source>
        <dbReference type="Proteomes" id="UP001147746"/>
    </source>
</evidence>
<feature type="transmembrane region" description="Helical" evidence="3">
    <location>
        <begin position="142"/>
        <end position="161"/>
    </location>
</feature>
<comment type="subcellular location">
    <subcellularLocation>
        <location evidence="1">Membrane</location>
        <topology evidence="1">Multi-pass membrane protein</topology>
    </subcellularLocation>
</comment>
<evidence type="ECO:0000256" key="3">
    <source>
        <dbReference type="SAM" id="Phobius"/>
    </source>
</evidence>
<dbReference type="InterPro" id="IPR020846">
    <property type="entry name" value="MFS_dom"/>
</dbReference>
<evidence type="ECO:0000256" key="2">
    <source>
        <dbReference type="ARBA" id="ARBA00006727"/>
    </source>
</evidence>
<protein>
    <recommendedName>
        <fullName evidence="4">Major facilitator superfamily (MFS) profile domain-containing protein</fullName>
    </recommendedName>
</protein>
<dbReference type="Proteomes" id="UP001147746">
    <property type="component" value="Unassembled WGS sequence"/>
</dbReference>
<comment type="caution">
    <text evidence="5">The sequence shown here is derived from an EMBL/GenBank/DDBJ whole genome shotgun (WGS) entry which is preliminary data.</text>
</comment>
<accession>A0A9W9QAX1</accession>
<dbReference type="SUPFAM" id="SSF103473">
    <property type="entry name" value="MFS general substrate transporter"/>
    <property type="match status" value="1"/>
</dbReference>
<reference evidence="5" key="1">
    <citation type="submission" date="2022-12" db="EMBL/GenBank/DDBJ databases">
        <authorList>
            <person name="Petersen C."/>
        </authorList>
    </citation>
    <scope>NUCLEOTIDE SEQUENCE</scope>
    <source>
        <strain evidence="5">IBT 21472</strain>
    </source>
</reference>
<proteinExistence type="inferred from homology"/>
<dbReference type="PANTHER" id="PTHR11360">
    <property type="entry name" value="MONOCARBOXYLATE TRANSPORTER"/>
    <property type="match status" value="1"/>
</dbReference>